<dbReference type="InterPro" id="IPR010264">
    <property type="entry name" value="Self-incomp_S1"/>
</dbReference>
<dbReference type="PANTHER" id="PTHR31232:SF155">
    <property type="entry name" value="PLANT SELF-INCOMPATIBILITY PROTEIN S1 FAMILY"/>
    <property type="match status" value="1"/>
</dbReference>
<comment type="caution">
    <text evidence="7">The sequence shown here is derived from an EMBL/GenBank/DDBJ whole genome shotgun (WGS) entry which is preliminary data.</text>
</comment>
<keyword evidence="8" id="KW-1185">Reference proteome</keyword>
<dbReference type="Pfam" id="PF05938">
    <property type="entry name" value="Self-incomp_S1"/>
    <property type="match status" value="1"/>
</dbReference>
<comment type="similarity">
    <text evidence="2 6">Belongs to the plant self-incompatibility (S1) protein family.</text>
</comment>
<evidence type="ECO:0000256" key="5">
    <source>
        <dbReference type="ARBA" id="ARBA00022729"/>
    </source>
</evidence>
<dbReference type="GO" id="GO:0005576">
    <property type="term" value="C:extracellular region"/>
    <property type="evidence" value="ECO:0007669"/>
    <property type="project" value="UniProtKB-SubCell"/>
</dbReference>
<keyword evidence="5" id="KW-0732">Signal</keyword>
<evidence type="ECO:0000256" key="2">
    <source>
        <dbReference type="ARBA" id="ARBA00005581"/>
    </source>
</evidence>
<evidence type="ECO:0000256" key="6">
    <source>
        <dbReference type="RuleBase" id="RU367044"/>
    </source>
</evidence>
<proteinExistence type="inferred from homology"/>
<dbReference type="PANTHER" id="PTHR31232">
    <property type="match status" value="1"/>
</dbReference>
<name>A0AA88RGN6_9ASTE</name>
<evidence type="ECO:0000313" key="8">
    <source>
        <dbReference type="Proteomes" id="UP001187471"/>
    </source>
</evidence>
<gene>
    <name evidence="7" type="ORF">RJ640_010468</name>
</gene>
<evidence type="ECO:0000256" key="1">
    <source>
        <dbReference type="ARBA" id="ARBA00004613"/>
    </source>
</evidence>
<dbReference type="EMBL" id="JAVXUO010001184">
    <property type="protein sequence ID" value="KAK2985179.1"/>
    <property type="molecule type" value="Genomic_DNA"/>
</dbReference>
<organism evidence="7 8">
    <name type="scientific">Escallonia rubra</name>
    <dbReference type="NCBI Taxonomy" id="112253"/>
    <lineage>
        <taxon>Eukaryota</taxon>
        <taxon>Viridiplantae</taxon>
        <taxon>Streptophyta</taxon>
        <taxon>Embryophyta</taxon>
        <taxon>Tracheophyta</taxon>
        <taxon>Spermatophyta</taxon>
        <taxon>Magnoliopsida</taxon>
        <taxon>eudicotyledons</taxon>
        <taxon>Gunneridae</taxon>
        <taxon>Pentapetalae</taxon>
        <taxon>asterids</taxon>
        <taxon>campanulids</taxon>
        <taxon>Escalloniales</taxon>
        <taxon>Escalloniaceae</taxon>
        <taxon>Escallonia</taxon>
    </lineage>
</organism>
<dbReference type="Proteomes" id="UP001187471">
    <property type="component" value="Unassembled WGS sequence"/>
</dbReference>
<protein>
    <recommendedName>
        <fullName evidence="6">S-protein homolog</fullName>
    </recommendedName>
</protein>
<sequence length="158" mass="18604">MGYHTLYVGGDFHFRFRNNVRRTTLFFCHFYWDSKDKTFDVFNMKQYGDSCKLIEFGLLNYCYWYVEVDGFYFVNHDNITDGEKNSKVAPNNTDKGHIMDLNVLRKKQKKEKEKAHQTEGLEKVCTFVPSVGFAILINLNHIIAFNCTKIPQYTNNIS</sequence>
<accession>A0AA88RGN6</accession>
<dbReference type="AlphaFoldDB" id="A0AA88RGN6"/>
<keyword evidence="3 6" id="KW-0713">Self-incompatibility</keyword>
<reference evidence="7" key="1">
    <citation type="submission" date="2022-12" db="EMBL/GenBank/DDBJ databases">
        <title>Draft genome assemblies for two species of Escallonia (Escalloniales).</title>
        <authorList>
            <person name="Chanderbali A."/>
            <person name="Dervinis C."/>
            <person name="Anghel I."/>
            <person name="Soltis D."/>
            <person name="Soltis P."/>
            <person name="Zapata F."/>
        </authorList>
    </citation>
    <scope>NUCLEOTIDE SEQUENCE</scope>
    <source>
        <strain evidence="7">UCBG92.1500</strain>
        <tissue evidence="7">Leaf</tissue>
    </source>
</reference>
<evidence type="ECO:0000256" key="4">
    <source>
        <dbReference type="ARBA" id="ARBA00022525"/>
    </source>
</evidence>
<dbReference type="GO" id="GO:0060320">
    <property type="term" value="P:rejection of self pollen"/>
    <property type="evidence" value="ECO:0007669"/>
    <property type="project" value="UniProtKB-KW"/>
</dbReference>
<evidence type="ECO:0000256" key="3">
    <source>
        <dbReference type="ARBA" id="ARBA00022471"/>
    </source>
</evidence>
<keyword evidence="4 6" id="KW-0964">Secreted</keyword>
<evidence type="ECO:0000313" key="7">
    <source>
        <dbReference type="EMBL" id="KAK2985179.1"/>
    </source>
</evidence>
<comment type="subcellular location">
    <subcellularLocation>
        <location evidence="1 6">Secreted</location>
    </subcellularLocation>
</comment>